<dbReference type="Proteomes" id="UP000016608">
    <property type="component" value="Unassembled WGS sequence"/>
</dbReference>
<accession>U2PHA8</accession>
<dbReference type="PATRIC" id="fig|1256908.3.peg.2363"/>
<proteinExistence type="predicted"/>
<dbReference type="EMBL" id="AWVJ01000160">
    <property type="protein sequence ID" value="ERK43134.1"/>
    <property type="molecule type" value="Genomic_DNA"/>
</dbReference>
<reference evidence="1 2" key="1">
    <citation type="submission" date="2013-06" db="EMBL/GenBank/DDBJ databases">
        <authorList>
            <person name="Weinstock G."/>
            <person name="Sodergren E."/>
            <person name="Lobos E.A."/>
            <person name="Fulton L."/>
            <person name="Fulton R."/>
            <person name="Courtney L."/>
            <person name="Fronick C."/>
            <person name="O'Laughlin M."/>
            <person name="Godfrey J."/>
            <person name="Wilson R.M."/>
            <person name="Miner T."/>
            <person name="Farmer C."/>
            <person name="Delehaunty K."/>
            <person name="Cordes M."/>
            <person name="Minx P."/>
            <person name="Tomlinson C."/>
            <person name="Chen J."/>
            <person name="Wollam A."/>
            <person name="Pepin K.H."/>
            <person name="Bhonagiri V."/>
            <person name="Zhang X."/>
            <person name="Warren W."/>
            <person name="Mitreva M."/>
            <person name="Mardis E.R."/>
            <person name="Wilson R.K."/>
        </authorList>
    </citation>
    <scope>NUCLEOTIDE SEQUENCE [LARGE SCALE GENOMIC DNA]</scope>
    <source>
        <strain evidence="1 2">ATCC 29099</strain>
    </source>
</reference>
<evidence type="ECO:0000313" key="2">
    <source>
        <dbReference type="Proteomes" id="UP000016608"/>
    </source>
</evidence>
<dbReference type="HOGENOM" id="CLU_3251719_0_0_9"/>
<evidence type="ECO:0000313" key="1">
    <source>
        <dbReference type="EMBL" id="ERK43134.1"/>
    </source>
</evidence>
<gene>
    <name evidence="1" type="ORF">HMPREF0373_02569</name>
</gene>
<sequence length="42" mass="4994">MIGIKMFCRIYGVAKFRLAEMRWRICHALHEAYLGARMPEHS</sequence>
<keyword evidence="2" id="KW-1185">Reference proteome</keyword>
<name>U2PHA8_EUBRA</name>
<comment type="caution">
    <text evidence="1">The sequence shown here is derived from an EMBL/GenBank/DDBJ whole genome shotgun (WGS) entry which is preliminary data.</text>
</comment>
<dbReference type="AlphaFoldDB" id="U2PHA8"/>
<organism evidence="1 2">
    <name type="scientific">Eubacterium ramulus ATCC 29099</name>
    <dbReference type="NCBI Taxonomy" id="1256908"/>
    <lineage>
        <taxon>Bacteria</taxon>
        <taxon>Bacillati</taxon>
        <taxon>Bacillota</taxon>
        <taxon>Clostridia</taxon>
        <taxon>Eubacteriales</taxon>
        <taxon>Eubacteriaceae</taxon>
        <taxon>Eubacterium</taxon>
    </lineage>
</organism>
<protein>
    <submittedName>
        <fullName evidence="1">Uncharacterized protein</fullName>
    </submittedName>
</protein>